<name>A0A1I7KMN2_9BACL</name>
<gene>
    <name evidence="1" type="ORF">SAMN05421543_11748</name>
</gene>
<dbReference type="Gene3D" id="3.20.20.140">
    <property type="entry name" value="Metal-dependent hydrolases"/>
    <property type="match status" value="1"/>
</dbReference>
<organism evidence="1 2">
    <name type="scientific">Alicyclobacillus macrosporangiidus</name>
    <dbReference type="NCBI Taxonomy" id="392015"/>
    <lineage>
        <taxon>Bacteria</taxon>
        <taxon>Bacillati</taxon>
        <taxon>Bacillota</taxon>
        <taxon>Bacilli</taxon>
        <taxon>Bacillales</taxon>
        <taxon>Alicyclobacillaceae</taxon>
        <taxon>Alicyclobacillus</taxon>
    </lineage>
</organism>
<dbReference type="SUPFAM" id="SSF89550">
    <property type="entry name" value="PHP domain-like"/>
    <property type="match status" value="1"/>
</dbReference>
<dbReference type="OrthoDB" id="9810135at2"/>
<keyword evidence="2" id="KW-1185">Reference proteome</keyword>
<dbReference type="PANTHER" id="PTHR40084:SF1">
    <property type="entry name" value="PHOSPHOTRANSFERASE"/>
    <property type="match status" value="1"/>
</dbReference>
<protein>
    <submittedName>
        <fullName evidence="1">TIGR00375 family protein</fullName>
    </submittedName>
</protein>
<dbReference type="CDD" id="cd19067">
    <property type="entry name" value="PfuEndoQ-like"/>
    <property type="match status" value="1"/>
</dbReference>
<dbReference type="RefSeq" id="WP_083430519.1">
    <property type="nucleotide sequence ID" value="NZ_FPBV01000017.1"/>
</dbReference>
<dbReference type="eggNOG" id="COG1379">
    <property type="taxonomic scope" value="Bacteria"/>
</dbReference>
<dbReference type="SUPFAM" id="SSF47781">
    <property type="entry name" value="RuvA domain 2-like"/>
    <property type="match status" value="1"/>
</dbReference>
<dbReference type="STRING" id="392015.SAMN05421543_11748"/>
<proteinExistence type="predicted"/>
<reference evidence="2" key="1">
    <citation type="submission" date="2016-10" db="EMBL/GenBank/DDBJ databases">
        <authorList>
            <person name="Varghese N."/>
        </authorList>
    </citation>
    <scope>NUCLEOTIDE SEQUENCE [LARGE SCALE GENOMIC DNA]</scope>
    <source>
        <strain evidence="2">DSM 17980</strain>
    </source>
</reference>
<dbReference type="EMBL" id="FPBV01000017">
    <property type="protein sequence ID" value="SFU98682.1"/>
    <property type="molecule type" value="Genomic_DNA"/>
</dbReference>
<dbReference type="Proteomes" id="UP000183508">
    <property type="component" value="Unassembled WGS sequence"/>
</dbReference>
<evidence type="ECO:0000313" key="1">
    <source>
        <dbReference type="EMBL" id="SFU98682.1"/>
    </source>
</evidence>
<dbReference type="PANTHER" id="PTHR40084">
    <property type="entry name" value="PHOSPHOHYDROLASE, PHP FAMILY"/>
    <property type="match status" value="1"/>
</dbReference>
<sequence length="386" mass="41557">MNRYFCDFHIHIGRAMGRPVKMAAAPSLTLDAVLDHARRRKGLHLITVIDAVCTPVLAELEACVRDGRLQPVPGGGLATEQGLVILLGAEVEVAGPTGGAAHFGAWFGDLAAARDFHDWLATVQTNPGLSSQRASVDAVRLEREVLDRGGLFVIHHAFTPHKGMYGNCVAHMADMVDPAGVAALELGLSADTDMADCLSELEDVTFLSNSDAHSVQRIAREYNALHMAQACFAEVRRALERRDGRGVAANYGLTPALGKYHRTACAACGRPWPDGQGVCPCGGRRRTVGVFDRLLEVRDRETPVHPVHRPPYVHQIPLEFVPGLGPKSRERLFSAFGTEMAILHEAPVEALAEVVGEVLARRIDDARSGRLPVRTGGGGVYGKVLA</sequence>
<dbReference type="Gene3D" id="1.10.150.20">
    <property type="entry name" value="5' to 3' exonuclease, C-terminal subdomain"/>
    <property type="match status" value="1"/>
</dbReference>
<accession>A0A1I7KMN2</accession>
<dbReference type="AlphaFoldDB" id="A0A1I7KMN2"/>
<evidence type="ECO:0000313" key="2">
    <source>
        <dbReference type="Proteomes" id="UP000183508"/>
    </source>
</evidence>
<dbReference type="InterPro" id="IPR010994">
    <property type="entry name" value="RuvA_2-like"/>
</dbReference>
<dbReference type="InterPro" id="IPR016195">
    <property type="entry name" value="Pol/histidinol_Pase-like"/>
</dbReference>